<organism evidence="2 3">
    <name type="scientific">Caulobacter ginsengisoli</name>
    <dbReference type="NCBI Taxonomy" id="400775"/>
    <lineage>
        <taxon>Bacteria</taxon>
        <taxon>Pseudomonadati</taxon>
        <taxon>Pseudomonadota</taxon>
        <taxon>Alphaproteobacteria</taxon>
        <taxon>Caulobacterales</taxon>
        <taxon>Caulobacteraceae</taxon>
        <taxon>Caulobacter</taxon>
    </lineage>
</organism>
<evidence type="ECO:0000313" key="3">
    <source>
        <dbReference type="Proteomes" id="UP001228905"/>
    </source>
</evidence>
<feature type="compositionally biased region" description="Polar residues" evidence="1">
    <location>
        <begin position="235"/>
        <end position="244"/>
    </location>
</feature>
<protein>
    <submittedName>
        <fullName evidence="2">Uncharacterized protein</fullName>
    </submittedName>
</protein>
<accession>A0ABU0INH8</accession>
<evidence type="ECO:0000256" key="1">
    <source>
        <dbReference type="SAM" id="MobiDB-lite"/>
    </source>
</evidence>
<name>A0ABU0INH8_9CAUL</name>
<gene>
    <name evidence="2" type="ORF">QO010_000709</name>
</gene>
<proteinExistence type="predicted"/>
<dbReference type="RefSeq" id="WP_307346040.1">
    <property type="nucleotide sequence ID" value="NZ_JAUSVS010000001.1"/>
</dbReference>
<dbReference type="EMBL" id="JAUSVS010000001">
    <property type="protein sequence ID" value="MDQ0462961.1"/>
    <property type="molecule type" value="Genomic_DNA"/>
</dbReference>
<reference evidence="2 3" key="1">
    <citation type="submission" date="2023-07" db="EMBL/GenBank/DDBJ databases">
        <title>Genomic Encyclopedia of Type Strains, Phase IV (KMG-IV): sequencing the most valuable type-strain genomes for metagenomic binning, comparative biology and taxonomic classification.</title>
        <authorList>
            <person name="Goeker M."/>
        </authorList>
    </citation>
    <scope>NUCLEOTIDE SEQUENCE [LARGE SCALE GENOMIC DNA]</scope>
    <source>
        <strain evidence="2 3">DSM 18695</strain>
    </source>
</reference>
<keyword evidence="3" id="KW-1185">Reference proteome</keyword>
<evidence type="ECO:0000313" key="2">
    <source>
        <dbReference type="EMBL" id="MDQ0462961.1"/>
    </source>
</evidence>
<dbReference type="Proteomes" id="UP001228905">
    <property type="component" value="Unassembled WGS sequence"/>
</dbReference>
<sequence>MDQPAKPTDPEASLRENLQQQIASAQADIETNLETLSHVASAGNELPLLQAQSQLQGLGRLQQRLANARGGELVALRAEITASIAATQLLMQQSRAATTTQTAEAVLREASQAAHREVAELANDYYEHNLFQPYLRFTSVADEEAFRKREAERQQLIADELAKGTPQGDLAAANAMAAQMDDAEAHGAGDSPDFKARTDRLKASRDRLVEAISPDGLAKGAAKTEVSRFFDTLDPSATGQTDQSHGLAATVKASGADHGR</sequence>
<feature type="region of interest" description="Disordered" evidence="1">
    <location>
        <begin position="233"/>
        <end position="260"/>
    </location>
</feature>
<comment type="caution">
    <text evidence="2">The sequence shown here is derived from an EMBL/GenBank/DDBJ whole genome shotgun (WGS) entry which is preliminary data.</text>
</comment>